<dbReference type="EMBL" id="LAZR01043460">
    <property type="protein sequence ID" value="KKL07017.1"/>
    <property type="molecule type" value="Genomic_DNA"/>
</dbReference>
<proteinExistence type="predicted"/>
<gene>
    <name evidence="1" type="ORF">LCGC14_2590220</name>
</gene>
<evidence type="ECO:0000313" key="1">
    <source>
        <dbReference type="EMBL" id="KKL07017.1"/>
    </source>
</evidence>
<dbReference type="AlphaFoldDB" id="A0A0F9AZR1"/>
<comment type="caution">
    <text evidence="1">The sequence shown here is derived from an EMBL/GenBank/DDBJ whole genome shotgun (WGS) entry which is preliminary data.</text>
</comment>
<protein>
    <submittedName>
        <fullName evidence="1">Uncharacterized protein</fullName>
    </submittedName>
</protein>
<name>A0A0F9AZR1_9ZZZZ</name>
<accession>A0A0F9AZR1</accession>
<reference evidence="1" key="1">
    <citation type="journal article" date="2015" name="Nature">
        <title>Complex archaea that bridge the gap between prokaryotes and eukaryotes.</title>
        <authorList>
            <person name="Spang A."/>
            <person name="Saw J.H."/>
            <person name="Jorgensen S.L."/>
            <person name="Zaremba-Niedzwiedzka K."/>
            <person name="Martijn J."/>
            <person name="Lind A.E."/>
            <person name="van Eijk R."/>
            <person name="Schleper C."/>
            <person name="Guy L."/>
            <person name="Ettema T.J."/>
        </authorList>
    </citation>
    <scope>NUCLEOTIDE SEQUENCE</scope>
</reference>
<organism evidence="1">
    <name type="scientific">marine sediment metagenome</name>
    <dbReference type="NCBI Taxonomy" id="412755"/>
    <lineage>
        <taxon>unclassified sequences</taxon>
        <taxon>metagenomes</taxon>
        <taxon>ecological metagenomes</taxon>
    </lineage>
</organism>
<sequence>MARCIKCDIESAHSICGPCADELLDKMSPEDLAAHALVGVDAIKGKDKLLERLNNYKALLKEK</sequence>